<name>A0A9X2BWX5_9PROT</name>
<evidence type="ECO:0000313" key="1">
    <source>
        <dbReference type="EMBL" id="MCK8784365.1"/>
    </source>
</evidence>
<dbReference type="InterPro" id="IPR025460">
    <property type="entry name" value="DUF4280"/>
</dbReference>
<dbReference type="Pfam" id="PF14107">
    <property type="entry name" value="DUF4280"/>
    <property type="match status" value="1"/>
</dbReference>
<protein>
    <submittedName>
        <fullName evidence="1">DUF4280 domain-containing protein</fullName>
    </submittedName>
</protein>
<organism evidence="1 2">
    <name type="scientific">Roseomonas acroporae</name>
    <dbReference type="NCBI Taxonomy" id="2937791"/>
    <lineage>
        <taxon>Bacteria</taxon>
        <taxon>Pseudomonadati</taxon>
        <taxon>Pseudomonadota</taxon>
        <taxon>Alphaproteobacteria</taxon>
        <taxon>Acetobacterales</taxon>
        <taxon>Roseomonadaceae</taxon>
        <taxon>Roseomonas</taxon>
    </lineage>
</organism>
<gene>
    <name evidence="1" type="ORF">M0638_08235</name>
</gene>
<dbReference type="EMBL" id="JALPRX010000029">
    <property type="protein sequence ID" value="MCK8784365.1"/>
    <property type="molecule type" value="Genomic_DNA"/>
</dbReference>
<dbReference type="RefSeq" id="WP_248666489.1">
    <property type="nucleotide sequence ID" value="NZ_JALPRX010000029.1"/>
</dbReference>
<reference evidence="1" key="1">
    <citation type="submission" date="2022-04" db="EMBL/GenBank/DDBJ databases">
        <title>Roseomonas acroporae sp. nov., isolated from coral Acropora digitifera.</title>
        <authorList>
            <person name="Sun H."/>
        </authorList>
    </citation>
    <scope>NUCLEOTIDE SEQUENCE</scope>
    <source>
        <strain evidence="1">NAR14</strain>
    </source>
</reference>
<proteinExistence type="predicted"/>
<keyword evidence="2" id="KW-1185">Reference proteome</keyword>
<comment type="caution">
    <text evidence="1">The sequence shown here is derived from an EMBL/GenBank/DDBJ whole genome shotgun (WGS) entry which is preliminary data.</text>
</comment>
<dbReference type="Proteomes" id="UP001139516">
    <property type="component" value="Unassembled WGS sequence"/>
</dbReference>
<sequence length="129" mass="13043">MAYLMTTGCPLECSFGLTPSAMIALPLPGVPTVNGLPVATILDIEIENVPPFGLCSSPANPEVIAATAAAMGVLTPMPCVPVLMPWEPPVVNALSDGQPLVSIEARALCAWAGVVSAVAPAQPIADSVP</sequence>
<dbReference type="AlphaFoldDB" id="A0A9X2BWX5"/>
<accession>A0A9X2BWX5</accession>
<evidence type="ECO:0000313" key="2">
    <source>
        <dbReference type="Proteomes" id="UP001139516"/>
    </source>
</evidence>